<gene>
    <name evidence="2" type="ORF">GCM10022235_51650</name>
</gene>
<name>A0ABP6Y288_9ACTN</name>
<evidence type="ECO:0008006" key="4">
    <source>
        <dbReference type="Google" id="ProtNLM"/>
    </source>
</evidence>
<feature type="signal peptide" evidence="1">
    <location>
        <begin position="1"/>
        <end position="25"/>
    </location>
</feature>
<comment type="caution">
    <text evidence="2">The sequence shown here is derived from an EMBL/GenBank/DDBJ whole genome shotgun (WGS) entry which is preliminary data.</text>
</comment>
<accession>A0ABP6Y288</accession>
<evidence type="ECO:0000256" key="1">
    <source>
        <dbReference type="SAM" id="SignalP"/>
    </source>
</evidence>
<keyword evidence="3" id="KW-1185">Reference proteome</keyword>
<dbReference type="RefSeq" id="WP_344844720.1">
    <property type="nucleotide sequence ID" value="NZ_BAABAA010000007.1"/>
</dbReference>
<proteinExistence type="predicted"/>
<dbReference type="Proteomes" id="UP001501222">
    <property type="component" value="Unassembled WGS sequence"/>
</dbReference>
<feature type="chain" id="PRO_5046257622" description="SH3 domain-containing protein" evidence="1">
    <location>
        <begin position="26"/>
        <end position="402"/>
    </location>
</feature>
<evidence type="ECO:0000313" key="3">
    <source>
        <dbReference type="Proteomes" id="UP001501222"/>
    </source>
</evidence>
<keyword evidence="1" id="KW-0732">Signal</keyword>
<evidence type="ECO:0000313" key="2">
    <source>
        <dbReference type="EMBL" id="GAA3575646.1"/>
    </source>
</evidence>
<protein>
    <recommendedName>
        <fullName evidence="4">SH3 domain-containing protein</fullName>
    </recommendedName>
</protein>
<sequence>MHLTAKLRTAACLAVAVAISPLALAAGPSSASPTDPVKPAAQPVDGSTNVRVDGQRIILGDAPASMGSVEVRQRSGIANLAPVRFASAASAVVVNYTAGTPDRSTAEVDVRALVKDRWTEWTPAKAGQPTALPDASDQVQLRIIVIAPPQGGSPWISDVSVQPTDKAAESRMTIQAAPLKSHVFATREGLVGGTTANGHVIASRDHFVALPSRRGLASNGSGSYTVKVCTASRCAFEPVWDVGPWNTKDDYWNPGATREMWKDLPQGKPESQAAYQNGYNGGKDQFGRTVANPAGIDLADGVFWDALKLTDNSWVDATYLWTGDGGRGTVSISSGYLNVRNSASSSGAVVGMAGKSAQVTVECQTTGQSVTGSQGTTNVWLRVHAGMYVSKAWISAGSFGAC</sequence>
<organism evidence="2 3">
    <name type="scientific">Kribbella ginsengisoli</name>
    <dbReference type="NCBI Taxonomy" id="363865"/>
    <lineage>
        <taxon>Bacteria</taxon>
        <taxon>Bacillati</taxon>
        <taxon>Actinomycetota</taxon>
        <taxon>Actinomycetes</taxon>
        <taxon>Propionibacteriales</taxon>
        <taxon>Kribbellaceae</taxon>
        <taxon>Kribbella</taxon>
    </lineage>
</organism>
<dbReference type="EMBL" id="BAABAA010000007">
    <property type="protein sequence ID" value="GAA3575646.1"/>
    <property type="molecule type" value="Genomic_DNA"/>
</dbReference>
<reference evidence="3" key="1">
    <citation type="journal article" date="2019" name="Int. J. Syst. Evol. Microbiol.">
        <title>The Global Catalogue of Microorganisms (GCM) 10K type strain sequencing project: providing services to taxonomists for standard genome sequencing and annotation.</title>
        <authorList>
            <consortium name="The Broad Institute Genomics Platform"/>
            <consortium name="The Broad Institute Genome Sequencing Center for Infectious Disease"/>
            <person name="Wu L."/>
            <person name="Ma J."/>
        </authorList>
    </citation>
    <scope>NUCLEOTIDE SEQUENCE [LARGE SCALE GENOMIC DNA]</scope>
    <source>
        <strain evidence="3">JCM 16928</strain>
    </source>
</reference>